<keyword evidence="6" id="KW-1185">Reference proteome</keyword>
<dbReference type="InterPro" id="IPR001498">
    <property type="entry name" value="Impact_N"/>
</dbReference>
<dbReference type="InterPro" id="IPR023582">
    <property type="entry name" value="Impact"/>
</dbReference>
<sequence length="217" mass="23467">MDYCVLAPGVRHEHRIEIRRSVFSTLLVRVETEDQARDVIAGRRRAHHDARHHVSAFVLGHDRSVRRSSDDGEPSGTAGVPTLEVLLGYRGPGGTVLSDVVAVTTRWFGGIKLGASGLLRAYSESASAALAGAAVLRRTMRSRFTIDLPVARAGRAEGVLRAAGVAVEGADYHPDRVEIRLSAASGPHAQELLSRRIAELLGHPVELIAGRHEWLDL</sequence>
<reference evidence="4 6" key="1">
    <citation type="journal article" date="2016" name="Plant Dis.">
        <title>Improved production of propionic acid using genome shuffling.</title>
        <authorList>
            <person name="Luna-Flores C.H."/>
            <person name="Palfreyman R.W."/>
            <person name="Kromer J.O."/>
            <person name="Nielsen L.K."/>
            <person name="Marcellin E."/>
        </authorList>
    </citation>
    <scope>NUCLEOTIDE SEQUENCE [LARGE SCALE GENOMIC DNA]</scope>
    <source>
        <strain evidence="4 6">F3E8</strain>
    </source>
</reference>
<dbReference type="SUPFAM" id="SSF54211">
    <property type="entry name" value="Ribosomal protein S5 domain 2-like"/>
    <property type="match status" value="1"/>
</dbReference>
<evidence type="ECO:0000313" key="5">
    <source>
        <dbReference type="Proteomes" id="UP000075221"/>
    </source>
</evidence>
<dbReference type="GO" id="GO:0006446">
    <property type="term" value="P:regulation of translational initiation"/>
    <property type="evidence" value="ECO:0007669"/>
    <property type="project" value="TreeGrafter"/>
</dbReference>
<dbReference type="Proteomes" id="UP000178666">
    <property type="component" value="Chromosome"/>
</dbReference>
<dbReference type="PANTHER" id="PTHR16301">
    <property type="entry name" value="IMPACT-RELATED"/>
    <property type="match status" value="1"/>
</dbReference>
<feature type="domain" description="Impact N-terminal" evidence="2">
    <location>
        <begin position="19"/>
        <end position="130"/>
    </location>
</feature>
<proteinExistence type="inferred from homology"/>
<dbReference type="InterPro" id="IPR036956">
    <property type="entry name" value="Impact_N_sf"/>
</dbReference>
<gene>
    <name evidence="4" type="ORF">A8L58_04215</name>
    <name evidence="3" type="ORF">AXH35_02750</name>
</gene>
<comment type="similarity">
    <text evidence="1">Belongs to the IMPACT family.</text>
</comment>
<dbReference type="EMBL" id="CP014352">
    <property type="protein sequence ID" value="AMS04560.1"/>
    <property type="molecule type" value="Genomic_DNA"/>
</dbReference>
<evidence type="ECO:0000313" key="4">
    <source>
        <dbReference type="EMBL" id="AOZ46053.1"/>
    </source>
</evidence>
<dbReference type="PANTHER" id="PTHR16301:SF20">
    <property type="entry name" value="IMPACT FAMILY MEMBER YIGZ"/>
    <property type="match status" value="1"/>
</dbReference>
<evidence type="ECO:0000259" key="2">
    <source>
        <dbReference type="Pfam" id="PF01205"/>
    </source>
</evidence>
<dbReference type="RefSeq" id="WP_062818996.1">
    <property type="nucleotide sequence ID" value="NZ_CP014352.1"/>
</dbReference>
<evidence type="ECO:0000313" key="6">
    <source>
        <dbReference type="Proteomes" id="UP000178666"/>
    </source>
</evidence>
<protein>
    <recommendedName>
        <fullName evidence="2">Impact N-terminal domain-containing protein</fullName>
    </recommendedName>
</protein>
<dbReference type="AlphaFoldDB" id="A0AAC8YDI1"/>
<name>A0AAC8YDI1_9ACTN</name>
<reference evidence="3 5" key="2">
    <citation type="submission" date="2016-02" db="EMBL/GenBank/DDBJ databases">
        <title>Complete Genome Sequence of Propionibacterium acidipropionici ATCC 55737.</title>
        <authorList>
            <person name="Luna Flores C.H."/>
            <person name="Nielsen L.K."/>
            <person name="Marcellin E."/>
        </authorList>
    </citation>
    <scope>NUCLEOTIDE SEQUENCE [LARGE SCALE GENOMIC DNA]</scope>
    <source>
        <strain evidence="3 5">ATCC 55737</strain>
    </source>
</reference>
<evidence type="ECO:0000256" key="1">
    <source>
        <dbReference type="ARBA" id="ARBA00007665"/>
    </source>
</evidence>
<accession>A0AAC8YDI1</accession>
<dbReference type="Proteomes" id="UP000075221">
    <property type="component" value="Chromosome"/>
</dbReference>
<organism evidence="3 5">
    <name type="scientific">Acidipropionibacterium acidipropionici</name>
    <dbReference type="NCBI Taxonomy" id="1748"/>
    <lineage>
        <taxon>Bacteria</taxon>
        <taxon>Bacillati</taxon>
        <taxon>Actinomycetota</taxon>
        <taxon>Actinomycetes</taxon>
        <taxon>Propionibacteriales</taxon>
        <taxon>Propionibacteriaceae</taxon>
        <taxon>Acidipropionibacterium</taxon>
    </lineage>
</organism>
<dbReference type="EMBL" id="CP015970">
    <property type="protein sequence ID" value="AOZ46053.1"/>
    <property type="molecule type" value="Genomic_DNA"/>
</dbReference>
<dbReference type="InterPro" id="IPR020568">
    <property type="entry name" value="Ribosomal_Su5_D2-typ_SF"/>
</dbReference>
<evidence type="ECO:0000313" key="3">
    <source>
        <dbReference type="EMBL" id="AMS04560.1"/>
    </source>
</evidence>
<dbReference type="Pfam" id="PF01205">
    <property type="entry name" value="Impact_N"/>
    <property type="match status" value="1"/>
</dbReference>
<dbReference type="Gene3D" id="3.30.230.30">
    <property type="entry name" value="Impact, N-terminal domain"/>
    <property type="match status" value="1"/>
</dbReference>
<dbReference type="GO" id="GO:0005737">
    <property type="term" value="C:cytoplasm"/>
    <property type="evidence" value="ECO:0007669"/>
    <property type="project" value="TreeGrafter"/>
</dbReference>